<feature type="compositionally biased region" description="Basic and acidic residues" evidence="1">
    <location>
        <begin position="34"/>
        <end position="43"/>
    </location>
</feature>
<reference evidence="2 3" key="1">
    <citation type="journal article" date="2021" name="Commun. Biol.">
        <title>The genome of Shorea leprosula (Dipterocarpaceae) highlights the ecological relevance of drought in aseasonal tropical rainforests.</title>
        <authorList>
            <person name="Ng K.K.S."/>
            <person name="Kobayashi M.J."/>
            <person name="Fawcett J.A."/>
            <person name="Hatakeyama M."/>
            <person name="Paape T."/>
            <person name="Ng C.H."/>
            <person name="Ang C.C."/>
            <person name="Tnah L.H."/>
            <person name="Lee C.T."/>
            <person name="Nishiyama T."/>
            <person name="Sese J."/>
            <person name="O'Brien M.J."/>
            <person name="Copetti D."/>
            <person name="Mohd Noor M.I."/>
            <person name="Ong R.C."/>
            <person name="Putra M."/>
            <person name="Sireger I.Z."/>
            <person name="Indrioko S."/>
            <person name="Kosugi Y."/>
            <person name="Izuno A."/>
            <person name="Isagi Y."/>
            <person name="Lee S.L."/>
            <person name="Shimizu K.K."/>
        </authorList>
    </citation>
    <scope>NUCLEOTIDE SEQUENCE [LARGE SCALE GENOMIC DNA]</scope>
    <source>
        <strain evidence="2">214</strain>
    </source>
</reference>
<sequence>MESTRVRGSCAATREDGFSRGRQGHQQRGNKRKSGAEGGKKMDNRMHRFVQLDKLYTQVVAGNYPEIQQPGLNQAVNEEVGSCAKQEVMEKDQHGVEIIEFSPKKEECQWLEGSKVAMVRSLALVTDIQERMDVDGRLIILSPLGGRRVLLMERFVGYLDEYMKQNKELFDTWFEFILPWEVAPQLNGRLAWIRISRVLLNAWCDGCFEKIAASIRDVLVIHEDTKKKTILCDGRGMILCSQACKISKNVLLKVEEKLYEITVTEEEWRLDPDWWLSMEDRHSPSNTESEYSSS</sequence>
<comment type="caution">
    <text evidence="2">The sequence shown here is derived from an EMBL/GenBank/DDBJ whole genome shotgun (WGS) entry which is preliminary data.</text>
</comment>
<feature type="compositionally biased region" description="Basic residues" evidence="1">
    <location>
        <begin position="22"/>
        <end position="33"/>
    </location>
</feature>
<evidence type="ECO:0000256" key="1">
    <source>
        <dbReference type="SAM" id="MobiDB-lite"/>
    </source>
</evidence>
<gene>
    <name evidence="2" type="ORF">SLEP1_g54168</name>
</gene>
<name>A0AAV5MCP7_9ROSI</name>
<accession>A0AAV5MCP7</accession>
<dbReference type="AlphaFoldDB" id="A0AAV5MCP7"/>
<dbReference type="Proteomes" id="UP001054252">
    <property type="component" value="Unassembled WGS sequence"/>
</dbReference>
<proteinExistence type="predicted"/>
<dbReference type="EMBL" id="BPVZ01000224">
    <property type="protein sequence ID" value="GKV47252.1"/>
    <property type="molecule type" value="Genomic_DNA"/>
</dbReference>
<evidence type="ECO:0008006" key="4">
    <source>
        <dbReference type="Google" id="ProtNLM"/>
    </source>
</evidence>
<evidence type="ECO:0000313" key="2">
    <source>
        <dbReference type="EMBL" id="GKV47252.1"/>
    </source>
</evidence>
<keyword evidence="3" id="KW-1185">Reference proteome</keyword>
<organism evidence="2 3">
    <name type="scientific">Rubroshorea leprosula</name>
    <dbReference type="NCBI Taxonomy" id="152421"/>
    <lineage>
        <taxon>Eukaryota</taxon>
        <taxon>Viridiplantae</taxon>
        <taxon>Streptophyta</taxon>
        <taxon>Embryophyta</taxon>
        <taxon>Tracheophyta</taxon>
        <taxon>Spermatophyta</taxon>
        <taxon>Magnoliopsida</taxon>
        <taxon>eudicotyledons</taxon>
        <taxon>Gunneridae</taxon>
        <taxon>Pentapetalae</taxon>
        <taxon>rosids</taxon>
        <taxon>malvids</taxon>
        <taxon>Malvales</taxon>
        <taxon>Dipterocarpaceae</taxon>
        <taxon>Rubroshorea</taxon>
    </lineage>
</organism>
<evidence type="ECO:0000313" key="3">
    <source>
        <dbReference type="Proteomes" id="UP001054252"/>
    </source>
</evidence>
<feature type="region of interest" description="Disordered" evidence="1">
    <location>
        <begin position="1"/>
        <end position="43"/>
    </location>
</feature>
<protein>
    <recommendedName>
        <fullName evidence="4">DUF4283 domain-containing protein</fullName>
    </recommendedName>
</protein>